<evidence type="ECO:0000256" key="4">
    <source>
        <dbReference type="ARBA" id="ARBA00023136"/>
    </source>
</evidence>
<dbReference type="PROSITE" id="PS50850">
    <property type="entry name" value="MFS"/>
    <property type="match status" value="1"/>
</dbReference>
<protein>
    <submittedName>
        <fullName evidence="5">Benzoate transport protein</fullName>
    </submittedName>
</protein>
<dbReference type="Pfam" id="PF07690">
    <property type="entry name" value="MFS_1"/>
    <property type="match status" value="1"/>
</dbReference>
<evidence type="ECO:0000256" key="3">
    <source>
        <dbReference type="ARBA" id="ARBA00022989"/>
    </source>
</evidence>
<evidence type="ECO:0000256" key="2">
    <source>
        <dbReference type="ARBA" id="ARBA00022692"/>
    </source>
</evidence>
<dbReference type="AlphaFoldDB" id="A0A098BGR9"/>
<dbReference type="InterPro" id="IPR020846">
    <property type="entry name" value="MFS_dom"/>
</dbReference>
<evidence type="ECO:0000313" key="6">
    <source>
        <dbReference type="Proteomes" id="UP000042997"/>
    </source>
</evidence>
<dbReference type="Proteomes" id="UP000042997">
    <property type="component" value="Unassembled WGS sequence"/>
</dbReference>
<keyword evidence="4" id="KW-0472">Membrane</keyword>
<dbReference type="CDD" id="cd17365">
    <property type="entry name" value="MFS_PcaK_like"/>
    <property type="match status" value="1"/>
</dbReference>
<organism evidence="5 6">
    <name type="scientific">Rhodococcus ruber</name>
    <dbReference type="NCBI Taxonomy" id="1830"/>
    <lineage>
        <taxon>Bacteria</taxon>
        <taxon>Bacillati</taxon>
        <taxon>Actinomycetota</taxon>
        <taxon>Actinomycetes</taxon>
        <taxon>Mycobacteriales</taxon>
        <taxon>Nocardiaceae</taxon>
        <taxon>Rhodococcus</taxon>
    </lineage>
</organism>
<dbReference type="RefSeq" id="WP_010596889.1">
    <property type="nucleotide sequence ID" value="NZ_CP023714.1"/>
</dbReference>
<sequence length="448" mass="45987">MADNTTAWASPRHRNSVIWVVALATLAIIFDGYDLVVYGTILPTLMADPTQIGAISAQQGGALGSYALIGVMVGALLSGAFGDRIGRRKMMLINIVWFSVGMGATAMATSITSFGILRFFTGIGVGGLVATAGAVVAEFAPPGKRNLFNAIVYSGVPAGGVLASLLAIVLRDAIGWRGLFWIGALPLVILLPLALVKLPESPMWLQARGRTDEAAAVCDKFGLPRPTAAPAPAEKVGFAALATRRYAWGTTLLGLMSFAGLLLTYGLNTWLPKIMADAGYDAKGSLAFLLVLNGGAIIGGLLASRIADGRGPQPVIATTFGLAGLALILLTFGFPLPVLLTAVAIAGVGTIGTQVLIYGFVSNYYETAARGAGVAWCAGFGRLGGIFGPIIGGLLIGAGLSNDVSFYIFAGIAVAGALVTVFVPVRQGAQYVARTPEAAAASPTTVEV</sequence>
<reference evidence="5 6" key="1">
    <citation type="journal article" date="2014" name="Genome Announc.">
        <title>Draft Genome Sequence of Propane- and Butane-Oxidizing Actinobacterium Rhodococcus ruber IEGM 231.</title>
        <authorList>
            <person name="Ivshina I.B."/>
            <person name="Kuyukina M.S."/>
            <person name="Krivoruchko A.V."/>
            <person name="Barbe V."/>
            <person name="Fischer C."/>
        </authorList>
    </citation>
    <scope>NUCLEOTIDE SEQUENCE [LARGE SCALE GENOMIC DNA]</scope>
</reference>
<dbReference type="GO" id="GO:0046943">
    <property type="term" value="F:carboxylic acid transmembrane transporter activity"/>
    <property type="evidence" value="ECO:0007669"/>
    <property type="project" value="TreeGrafter"/>
</dbReference>
<dbReference type="SUPFAM" id="SSF103473">
    <property type="entry name" value="MFS general substrate transporter"/>
    <property type="match status" value="1"/>
</dbReference>
<dbReference type="OrthoDB" id="9787026at2"/>
<name>A0A098BGR9_9NOCA</name>
<dbReference type="KEGG" id="rrz:CS378_14035"/>
<evidence type="ECO:0000313" key="5">
    <source>
        <dbReference type="EMBL" id="CDZ87933.1"/>
    </source>
</evidence>
<dbReference type="GeneID" id="66838096"/>
<dbReference type="eggNOG" id="COG2814">
    <property type="taxonomic scope" value="Bacteria"/>
</dbReference>
<dbReference type="EMBL" id="CCSD01000046">
    <property type="protein sequence ID" value="CDZ87933.1"/>
    <property type="molecule type" value="Genomic_DNA"/>
</dbReference>
<dbReference type="GO" id="GO:0005886">
    <property type="term" value="C:plasma membrane"/>
    <property type="evidence" value="ECO:0007669"/>
    <property type="project" value="UniProtKB-SubCell"/>
</dbReference>
<keyword evidence="2" id="KW-0812">Transmembrane</keyword>
<dbReference type="PANTHER" id="PTHR23508">
    <property type="entry name" value="CARBOXYLIC ACID TRANSPORTER PROTEIN HOMOLOG"/>
    <property type="match status" value="1"/>
</dbReference>
<proteinExistence type="predicted"/>
<dbReference type="InterPro" id="IPR011701">
    <property type="entry name" value="MFS"/>
</dbReference>
<dbReference type="PANTHER" id="PTHR23508:SF10">
    <property type="entry name" value="CARBOXYLIC ACID TRANSPORTER PROTEIN HOMOLOG"/>
    <property type="match status" value="1"/>
</dbReference>
<dbReference type="Gene3D" id="1.20.1250.20">
    <property type="entry name" value="MFS general substrate transporter like domains"/>
    <property type="match status" value="2"/>
</dbReference>
<gene>
    <name evidence="5" type="primary">bopK</name>
    <name evidence="5" type="ORF">RHRU231_360053</name>
</gene>
<accession>A0A098BGR9</accession>
<dbReference type="InterPro" id="IPR036259">
    <property type="entry name" value="MFS_trans_sf"/>
</dbReference>
<keyword evidence="3" id="KW-1133">Transmembrane helix</keyword>
<comment type="subcellular location">
    <subcellularLocation>
        <location evidence="1">Cell membrane</location>
        <topology evidence="1">Multi-pass membrane protein</topology>
    </subcellularLocation>
</comment>
<evidence type="ECO:0000256" key="1">
    <source>
        <dbReference type="ARBA" id="ARBA00004651"/>
    </source>
</evidence>